<keyword evidence="2" id="KW-1133">Transmembrane helix</keyword>
<proteinExistence type="predicted"/>
<feature type="compositionally biased region" description="Basic residues" evidence="1">
    <location>
        <begin position="290"/>
        <end position="300"/>
    </location>
</feature>
<accession>A0A1V9YN67</accession>
<feature type="region of interest" description="Disordered" evidence="1">
    <location>
        <begin position="285"/>
        <end position="305"/>
    </location>
</feature>
<dbReference type="PANTHER" id="PTHR39200">
    <property type="entry name" value="HYPOTHETICAL EXPORTED PROTEIN"/>
    <property type="match status" value="1"/>
</dbReference>
<dbReference type="OrthoDB" id="78363at2759"/>
<dbReference type="PANTHER" id="PTHR39200:SF1">
    <property type="entry name" value="AUTO-TRANSPORTER ADHESIN HEAD GIN DOMAIN-CONTAINING PROTEIN-RELATED"/>
    <property type="match status" value="1"/>
</dbReference>
<keyword evidence="2" id="KW-0472">Membrane</keyword>
<evidence type="ECO:0000256" key="1">
    <source>
        <dbReference type="SAM" id="MobiDB-lite"/>
    </source>
</evidence>
<gene>
    <name evidence="3" type="ORF">ACHHYP_09514</name>
</gene>
<name>A0A1V9YN67_ACHHY</name>
<protein>
    <submittedName>
        <fullName evidence="3">Uncharacterized protein</fullName>
    </submittedName>
</protein>
<dbReference type="Proteomes" id="UP000243579">
    <property type="component" value="Unassembled WGS sequence"/>
</dbReference>
<evidence type="ECO:0000313" key="3">
    <source>
        <dbReference type="EMBL" id="OQR87125.1"/>
    </source>
</evidence>
<organism evidence="3 4">
    <name type="scientific">Achlya hypogyna</name>
    <name type="common">Oomycete</name>
    <name type="synonym">Protoachlya hypogyna</name>
    <dbReference type="NCBI Taxonomy" id="1202772"/>
    <lineage>
        <taxon>Eukaryota</taxon>
        <taxon>Sar</taxon>
        <taxon>Stramenopiles</taxon>
        <taxon>Oomycota</taxon>
        <taxon>Saprolegniomycetes</taxon>
        <taxon>Saprolegniales</taxon>
        <taxon>Achlyaceae</taxon>
        <taxon>Achlya</taxon>
    </lineage>
</organism>
<evidence type="ECO:0000256" key="2">
    <source>
        <dbReference type="SAM" id="Phobius"/>
    </source>
</evidence>
<dbReference type="AlphaFoldDB" id="A0A1V9YN67"/>
<reference evidence="3 4" key="1">
    <citation type="journal article" date="2014" name="Genome Biol. Evol.">
        <title>The secreted proteins of Achlya hypogyna and Thraustotheca clavata identify the ancestral oomycete secretome and reveal gene acquisitions by horizontal gene transfer.</title>
        <authorList>
            <person name="Misner I."/>
            <person name="Blouin N."/>
            <person name="Leonard G."/>
            <person name="Richards T.A."/>
            <person name="Lane C.E."/>
        </authorList>
    </citation>
    <scope>NUCLEOTIDE SEQUENCE [LARGE SCALE GENOMIC DNA]</scope>
    <source>
        <strain evidence="3 4">ATCC 48635</strain>
    </source>
</reference>
<evidence type="ECO:0000313" key="4">
    <source>
        <dbReference type="Proteomes" id="UP000243579"/>
    </source>
</evidence>
<keyword evidence="2" id="KW-0812">Transmembrane</keyword>
<keyword evidence="4" id="KW-1185">Reference proteome</keyword>
<dbReference type="EMBL" id="JNBR01001467">
    <property type="protein sequence ID" value="OQR87125.1"/>
    <property type="molecule type" value="Genomic_DNA"/>
</dbReference>
<dbReference type="Gene3D" id="2.160.20.120">
    <property type="match status" value="1"/>
</dbReference>
<comment type="caution">
    <text evidence="3">The sequence shown here is derived from an EMBL/GenBank/DDBJ whole genome shotgun (WGS) entry which is preliminary data.</text>
</comment>
<feature type="transmembrane region" description="Helical" evidence="2">
    <location>
        <begin position="357"/>
        <end position="375"/>
    </location>
</feature>
<sequence>MSETITAPGLFQKTWSTNDTLDGLLLNVPGRVVVTANAGANATDVVISSDSQALLDLILANGAYNGSYLNLTHAYPAVPTAGALLVSVQLNAPVSYVATQAQTLLHPGVLATADATRNVTLRASDAGAVYYADAAGISVFKLKLDAADASTVQVSTPHLDVGYKLSLTAEDHGRVALAADTSVVSYAKGIAQDAGAVYFEGDATVGKLVVDAEDAGAVNVYPSGSCVSAKVSAEDDAAANLGSIVCVDAYVATSDAGVATVQVTGALSASTQDASAVQYFNSTPAELPKTRRPSKKKPTFRPRPNVVNTSVNTYEAFVRLPAPAETPIAVKFYPRLTHSYWGGWATSLSTAAPTVETAGLVAALACFVLALAMLLKRSTGPRYQRIQ</sequence>